<dbReference type="Proteomes" id="UP000499080">
    <property type="component" value="Unassembled WGS sequence"/>
</dbReference>
<comment type="caution">
    <text evidence="1">The sequence shown here is derived from an EMBL/GenBank/DDBJ whole genome shotgun (WGS) entry which is preliminary data.</text>
</comment>
<dbReference type="EMBL" id="BGPR01005756">
    <property type="protein sequence ID" value="GBN13189.1"/>
    <property type="molecule type" value="Genomic_DNA"/>
</dbReference>
<reference evidence="1 2" key="1">
    <citation type="journal article" date="2019" name="Sci. Rep.">
        <title>Orb-weaving spider Araneus ventricosus genome elucidates the spidroin gene catalogue.</title>
        <authorList>
            <person name="Kono N."/>
            <person name="Nakamura H."/>
            <person name="Ohtoshi R."/>
            <person name="Moran D.A.P."/>
            <person name="Shinohara A."/>
            <person name="Yoshida Y."/>
            <person name="Fujiwara M."/>
            <person name="Mori M."/>
            <person name="Tomita M."/>
            <person name="Arakawa K."/>
        </authorList>
    </citation>
    <scope>NUCLEOTIDE SEQUENCE [LARGE SCALE GENOMIC DNA]</scope>
</reference>
<organism evidence="1 2">
    <name type="scientific">Araneus ventricosus</name>
    <name type="common">Orbweaver spider</name>
    <name type="synonym">Epeira ventricosa</name>
    <dbReference type="NCBI Taxonomy" id="182803"/>
    <lineage>
        <taxon>Eukaryota</taxon>
        <taxon>Metazoa</taxon>
        <taxon>Ecdysozoa</taxon>
        <taxon>Arthropoda</taxon>
        <taxon>Chelicerata</taxon>
        <taxon>Arachnida</taxon>
        <taxon>Araneae</taxon>
        <taxon>Araneomorphae</taxon>
        <taxon>Entelegynae</taxon>
        <taxon>Araneoidea</taxon>
        <taxon>Araneidae</taxon>
        <taxon>Araneus</taxon>
    </lineage>
</organism>
<evidence type="ECO:0000313" key="2">
    <source>
        <dbReference type="Proteomes" id="UP000499080"/>
    </source>
</evidence>
<accession>A0A4Y2LFE2</accession>
<dbReference type="AlphaFoldDB" id="A0A4Y2LFE2"/>
<gene>
    <name evidence="1" type="ORF">AVEN_30224_1</name>
</gene>
<name>A0A4Y2LFE2_ARAVE</name>
<evidence type="ECO:0000313" key="1">
    <source>
        <dbReference type="EMBL" id="GBN13189.1"/>
    </source>
</evidence>
<sequence>MKAKGASAWIWPPKYKRRVLWTPHRWTPQLRVMHGSASSSDADTPQGYGQLTNFFIILSKESSTLLQLKLTELGSIECNHLDHFSGRFEEDKMEIACSRPEVPNLRYAYPWRYAKD</sequence>
<keyword evidence="2" id="KW-1185">Reference proteome</keyword>
<protein>
    <submittedName>
        <fullName evidence="1">Uncharacterized protein</fullName>
    </submittedName>
</protein>
<proteinExistence type="predicted"/>